<feature type="domain" description="AMP-dependent synthetase/ligase" evidence="3">
    <location>
        <begin position="72"/>
        <end position="408"/>
    </location>
</feature>
<evidence type="ECO:0000256" key="2">
    <source>
        <dbReference type="ARBA" id="ARBA00022598"/>
    </source>
</evidence>
<dbReference type="Pfam" id="PF13193">
    <property type="entry name" value="AMP-binding_C"/>
    <property type="match status" value="1"/>
</dbReference>
<dbReference type="Pfam" id="PF00501">
    <property type="entry name" value="AMP-binding"/>
    <property type="match status" value="1"/>
</dbReference>
<dbReference type="Gene3D" id="3.30.300.30">
    <property type="match status" value="1"/>
</dbReference>
<protein>
    <recommendedName>
        <fullName evidence="7">4-coumarate--CoA ligase</fullName>
    </recommendedName>
</protein>
<evidence type="ECO:0000259" key="3">
    <source>
        <dbReference type="Pfam" id="PF00501"/>
    </source>
</evidence>
<dbReference type="Proteomes" id="UP001634393">
    <property type="component" value="Unassembled WGS sequence"/>
</dbReference>
<organism evidence="5 6">
    <name type="scientific">Penstemon smallii</name>
    <dbReference type="NCBI Taxonomy" id="265156"/>
    <lineage>
        <taxon>Eukaryota</taxon>
        <taxon>Viridiplantae</taxon>
        <taxon>Streptophyta</taxon>
        <taxon>Embryophyta</taxon>
        <taxon>Tracheophyta</taxon>
        <taxon>Spermatophyta</taxon>
        <taxon>Magnoliopsida</taxon>
        <taxon>eudicotyledons</taxon>
        <taxon>Gunneridae</taxon>
        <taxon>Pentapetalae</taxon>
        <taxon>asterids</taxon>
        <taxon>lamiids</taxon>
        <taxon>Lamiales</taxon>
        <taxon>Plantaginaceae</taxon>
        <taxon>Cheloneae</taxon>
        <taxon>Penstemon</taxon>
    </lineage>
</organism>
<dbReference type="Gene3D" id="3.40.50.12780">
    <property type="entry name" value="N-terminal domain of ligase-like"/>
    <property type="match status" value="1"/>
</dbReference>
<dbReference type="EMBL" id="JBJXBP010000004">
    <property type="protein sequence ID" value="KAL3835669.1"/>
    <property type="molecule type" value="Genomic_DNA"/>
</dbReference>
<keyword evidence="6" id="KW-1185">Reference proteome</keyword>
<dbReference type="FunFam" id="3.30.300.30:FF:000007">
    <property type="entry name" value="4-coumarate--CoA ligase 2"/>
    <property type="match status" value="1"/>
</dbReference>
<sequence>MATISLKNSTIDPKSGFCSTTRTFHSLRPPISLPPLTTPFSLPDYFLTLLHHHSTTASSLIDATTRRRIPLSHLPHLIRTLAANLRRKFNLLKNDVALILCPNSVHIPILYLALLSLGVIVSPSNPLSSISEISHQIHISGPVIAFATSENAAKIPALRLGMILIDSPQFESLLLPCISGEFVQVEIFQDDTAAILYSSGTTGRFKGVELTHRNLIAAIAGVHVIRAVWMSPAVTLCAVPFFHVYGFVLCIRELAFGGSLVVISAERRSLELMMEAVEEFRVTHLAVAPPVVVAMVKHHGGGAVAAEMYDLGSLEAVLCGGAPVANSVIESFKQRFNNISLLQAYGLTETTAGITRSIGQSESRVTGSNGRLMSNCQAKIVDPVTAHNMPPLKPGELWIKGPMIMKGYVGDNEATAAMLDSEGWLRTGDICYFDSAGFLFYVDRMKELIKYKGYQVAPSELEDLLLSHPDIADAAVIPYPDEDAGQIPVAFVVRQQGSTVDDLDIMEFVAKQVAPYKKIRRVFYVDSVPKNAPGKVLRKELIKLASGFTSKL</sequence>
<gene>
    <name evidence="5" type="ORF">ACJIZ3_010405</name>
</gene>
<evidence type="ECO:0000313" key="5">
    <source>
        <dbReference type="EMBL" id="KAL3835669.1"/>
    </source>
</evidence>
<dbReference type="PANTHER" id="PTHR24096">
    <property type="entry name" value="LONG-CHAIN-FATTY-ACID--COA LIGASE"/>
    <property type="match status" value="1"/>
</dbReference>
<comment type="similarity">
    <text evidence="1">Belongs to the ATP-dependent AMP-binding enzyme family.</text>
</comment>
<evidence type="ECO:0000313" key="6">
    <source>
        <dbReference type="Proteomes" id="UP001634393"/>
    </source>
</evidence>
<comment type="caution">
    <text evidence="5">The sequence shown here is derived from an EMBL/GenBank/DDBJ whole genome shotgun (WGS) entry which is preliminary data.</text>
</comment>
<keyword evidence="2" id="KW-0436">Ligase</keyword>
<dbReference type="GO" id="GO:0016874">
    <property type="term" value="F:ligase activity"/>
    <property type="evidence" value="ECO:0007669"/>
    <property type="project" value="UniProtKB-KW"/>
</dbReference>
<dbReference type="AlphaFoldDB" id="A0ABD3TF89"/>
<evidence type="ECO:0008006" key="7">
    <source>
        <dbReference type="Google" id="ProtNLM"/>
    </source>
</evidence>
<proteinExistence type="inferred from homology"/>
<dbReference type="InterPro" id="IPR000873">
    <property type="entry name" value="AMP-dep_synth/lig_dom"/>
</dbReference>
<dbReference type="InterPro" id="IPR025110">
    <property type="entry name" value="AMP-bd_C"/>
</dbReference>
<dbReference type="SUPFAM" id="SSF56801">
    <property type="entry name" value="Acetyl-CoA synthetase-like"/>
    <property type="match status" value="1"/>
</dbReference>
<reference evidence="5 6" key="1">
    <citation type="submission" date="2024-12" db="EMBL/GenBank/DDBJ databases">
        <title>The unique morphological basis and parallel evolutionary history of personate flowers in Penstemon.</title>
        <authorList>
            <person name="Depatie T.H."/>
            <person name="Wessinger C.A."/>
        </authorList>
    </citation>
    <scope>NUCLEOTIDE SEQUENCE [LARGE SCALE GENOMIC DNA]</scope>
    <source>
        <strain evidence="5">WTNN_2</strain>
        <tissue evidence="5">Leaf</tissue>
    </source>
</reference>
<name>A0ABD3TF89_9LAMI</name>
<evidence type="ECO:0000259" key="4">
    <source>
        <dbReference type="Pfam" id="PF13193"/>
    </source>
</evidence>
<dbReference type="CDD" id="cd05904">
    <property type="entry name" value="4CL"/>
    <property type="match status" value="1"/>
</dbReference>
<dbReference type="InterPro" id="IPR045851">
    <property type="entry name" value="AMP-bd_C_sf"/>
</dbReference>
<feature type="domain" description="AMP-binding enzyme C-terminal" evidence="4">
    <location>
        <begin position="460"/>
        <end position="535"/>
    </location>
</feature>
<evidence type="ECO:0000256" key="1">
    <source>
        <dbReference type="ARBA" id="ARBA00006432"/>
    </source>
</evidence>
<accession>A0ABD3TF89</accession>
<dbReference type="PANTHER" id="PTHR24096:SF362">
    <property type="entry name" value="4-COUMARATE--COA LIGASE-LIKE 9"/>
    <property type="match status" value="1"/>
</dbReference>
<dbReference type="InterPro" id="IPR042099">
    <property type="entry name" value="ANL_N_sf"/>
</dbReference>